<dbReference type="Proteomes" id="UP000593567">
    <property type="component" value="Unassembled WGS sequence"/>
</dbReference>
<gene>
    <name evidence="8" type="ORF">EB796_007327</name>
</gene>
<keyword evidence="7" id="KW-1133">Transmembrane helix</keyword>
<reference evidence="8" key="1">
    <citation type="submission" date="2020-06" db="EMBL/GenBank/DDBJ databases">
        <title>Draft genome of Bugula neritina, a colonial animal packing powerful symbionts and potential medicines.</title>
        <authorList>
            <person name="Rayko M."/>
        </authorList>
    </citation>
    <scope>NUCLEOTIDE SEQUENCE [LARGE SCALE GENOMIC DNA]</scope>
    <source>
        <strain evidence="8">Kwan_BN1</strain>
    </source>
</reference>
<keyword evidence="9" id="KW-1185">Reference proteome</keyword>
<dbReference type="FunFam" id="2.60.40.640:FF:000009">
    <property type="entry name" value="Down syndrome critical region protein 3"/>
    <property type="match status" value="1"/>
</dbReference>
<dbReference type="GO" id="GO:0005768">
    <property type="term" value="C:endosome"/>
    <property type="evidence" value="ECO:0007669"/>
    <property type="project" value="UniProtKB-SubCell"/>
</dbReference>
<comment type="subcellular location">
    <subcellularLocation>
        <location evidence="1">Endosome</location>
    </subcellularLocation>
</comment>
<sequence>MPLSTKPTQHCKPLTLGVGGGLPCFITIGLAVRHFISFDIVIMATVLDIKLKRATKVYKEGEVVAGTVVIESKGECSHQGVTLTADGSVSLQLSSKSVGVFEAFYNSVKPIQLLSQVLEIAKPGKFPSGKTEIPFEIPLKAKGNKKLYESYHGVYISIQYSLVADMKRGMLSKDLRKDLEFLVDFNHGDKLKPQPLDFTLTPENLQNAKSKSNIPKFKINGKIDSLLCNITDPFTGQITIESCSNPIKSMELQLLRVETCGCAEGYAKDATEIQNIQIAEGDVAHHIAIPLYMVFPRLFTAPTLTTNNFKIEFEINLVVVFKGDMVLTENFPIKVTRV</sequence>
<evidence type="ECO:0000313" key="9">
    <source>
        <dbReference type="Proteomes" id="UP000593567"/>
    </source>
</evidence>
<dbReference type="InterPro" id="IPR014752">
    <property type="entry name" value="Arrestin-like_C"/>
</dbReference>
<evidence type="ECO:0000256" key="4">
    <source>
        <dbReference type="ARBA" id="ARBA00067597"/>
    </source>
</evidence>
<dbReference type="AlphaFoldDB" id="A0A7J7K8U7"/>
<keyword evidence="7" id="KW-0812">Transmembrane</keyword>
<comment type="function">
    <text evidence="5">Component of the commander complex that is essential for endosomal recycling of transmembrane cargos; the commander complex is composed of the CCC subcomplex and the retriever subcomplex. Component of the retriever complex, which is a heterotrimeric complex related to retromer cargo-selective complex (CSC) and essential for retromer-independent retrieval and recycling of numerous cargos such as integrin alpha-5/beta-1 (ITGA5:ITGB1). The recruitment of the retriever complex to the endosomal membrane involves CCC and WASH complexes. In the endosomes, drives the retriever and recycling of NxxY-motif-containing cargo proteins by coupling to SNX17, a cargo essential for the homeostatic maintenance of numerous cell surface proteins associated with processes that include cell migration, cell adhesion, nutrient supply and cell signaling.</text>
</comment>
<dbReference type="OrthoDB" id="10263384at2759"/>
<dbReference type="FunFam" id="2.60.40.640:FF:000024">
    <property type="entry name" value="Down syndrome critical region protein 3"/>
    <property type="match status" value="1"/>
</dbReference>
<organism evidence="8 9">
    <name type="scientific">Bugula neritina</name>
    <name type="common">Brown bryozoan</name>
    <name type="synonym">Sertularia neritina</name>
    <dbReference type="NCBI Taxonomy" id="10212"/>
    <lineage>
        <taxon>Eukaryota</taxon>
        <taxon>Metazoa</taxon>
        <taxon>Spiralia</taxon>
        <taxon>Lophotrochozoa</taxon>
        <taxon>Bryozoa</taxon>
        <taxon>Gymnolaemata</taxon>
        <taxon>Cheilostomatida</taxon>
        <taxon>Flustrina</taxon>
        <taxon>Buguloidea</taxon>
        <taxon>Bugulidae</taxon>
        <taxon>Bugula</taxon>
    </lineage>
</organism>
<name>A0A7J7K8U7_BUGNE</name>
<evidence type="ECO:0000256" key="6">
    <source>
        <dbReference type="ARBA" id="ARBA00093474"/>
    </source>
</evidence>
<evidence type="ECO:0000256" key="5">
    <source>
        <dbReference type="ARBA" id="ARBA00093280"/>
    </source>
</evidence>
<accession>A0A7J7K8U7</accession>
<dbReference type="Gene3D" id="2.60.40.640">
    <property type="match status" value="2"/>
</dbReference>
<evidence type="ECO:0000256" key="7">
    <source>
        <dbReference type="SAM" id="Phobius"/>
    </source>
</evidence>
<proteinExistence type="inferred from homology"/>
<evidence type="ECO:0000256" key="1">
    <source>
        <dbReference type="ARBA" id="ARBA00004177"/>
    </source>
</evidence>
<comment type="similarity">
    <text evidence="2">Belongs to the VPS26 family.</text>
</comment>
<protein>
    <recommendedName>
        <fullName evidence="4">Vacuolar protein sorting-associated protein 26C</fullName>
    </recommendedName>
</protein>
<keyword evidence="7" id="KW-0472">Membrane</keyword>
<comment type="caution">
    <text evidence="8">The sequence shown here is derived from an EMBL/GenBank/DDBJ whole genome shotgun (WGS) entry which is preliminary data.</text>
</comment>
<feature type="transmembrane region" description="Helical" evidence="7">
    <location>
        <begin position="20"/>
        <end position="47"/>
    </location>
</feature>
<dbReference type="EMBL" id="VXIV02001094">
    <property type="protein sequence ID" value="KAF6034364.1"/>
    <property type="molecule type" value="Genomic_DNA"/>
</dbReference>
<dbReference type="Pfam" id="PF03643">
    <property type="entry name" value="Vps26"/>
    <property type="match status" value="1"/>
</dbReference>
<dbReference type="PANTHER" id="PTHR12233">
    <property type="entry name" value="VACUOLAR PROTEIN SORTING 26 RELATED"/>
    <property type="match status" value="1"/>
</dbReference>
<dbReference type="GO" id="GO:0006886">
    <property type="term" value="P:intracellular protein transport"/>
    <property type="evidence" value="ECO:0007669"/>
    <property type="project" value="InterPro"/>
</dbReference>
<evidence type="ECO:0000256" key="2">
    <source>
        <dbReference type="ARBA" id="ARBA00009100"/>
    </source>
</evidence>
<comment type="subunit">
    <text evidence="6">Component of the commander complex that is essential for endosomal recycling of transmembrane cargos; the commander complex is composed of the CCC subcomplex and the retriever subcomplex. Component of the heterotrimeric retriever complex consisting of VPS26C, VPS29 and VPS35L; within the complex interacts with VPS35L. Interacts with SNX17 (via C-terminus); the interaction is direct and associates SNX17 with the retriever complex. Interacts with SNX31; the interaction is direct.</text>
</comment>
<evidence type="ECO:0000256" key="3">
    <source>
        <dbReference type="ARBA" id="ARBA00022753"/>
    </source>
</evidence>
<dbReference type="InterPro" id="IPR028934">
    <property type="entry name" value="Vps26-related"/>
</dbReference>
<evidence type="ECO:0000313" key="8">
    <source>
        <dbReference type="EMBL" id="KAF6034364.1"/>
    </source>
</evidence>
<keyword evidence="3" id="KW-0967">Endosome</keyword>